<protein>
    <submittedName>
        <fullName evidence="8">ADM2</fullName>
    </submittedName>
</protein>
<evidence type="ECO:0000313" key="7">
    <source>
        <dbReference type="Proteomes" id="UP000081671"/>
    </source>
</evidence>
<dbReference type="GO" id="GO:0010460">
    <property type="term" value="P:positive regulation of heart rate"/>
    <property type="evidence" value="ECO:0007669"/>
    <property type="project" value="TreeGrafter"/>
</dbReference>
<evidence type="ECO:0000256" key="2">
    <source>
        <dbReference type="ARBA" id="ARBA00010575"/>
    </source>
</evidence>
<feature type="compositionally biased region" description="Basic residues" evidence="6">
    <location>
        <begin position="88"/>
        <end position="99"/>
    </location>
</feature>
<keyword evidence="5" id="KW-1015">Disulfide bond</keyword>
<evidence type="ECO:0000313" key="8">
    <source>
        <dbReference type="RefSeq" id="XP_012881196.1"/>
    </source>
</evidence>
<proteinExistence type="inferred from homology"/>
<comment type="similarity">
    <text evidence="2">Belongs to the adrenomedullin family.</text>
</comment>
<sequence length="150" mass="16498">MAWLLTLSVTLGCISLLYLRLPCVLSGLARPRQPLARTPSSGLPPWQPAPQPMFRKLHQAPQPQKKAPQPQKRASLAPMVGQPLQHGGPRHSRLQRHLGPRRPHAQLLRVGCVLGTCQVQNLSHRLWQLVGPAGRRNSAPVDPSSPHSYG</sequence>
<evidence type="ECO:0000256" key="4">
    <source>
        <dbReference type="ARBA" id="ARBA00022729"/>
    </source>
</evidence>
<accession>A0A1S3FXA8</accession>
<dbReference type="AlphaFoldDB" id="A0A1S3FXA8"/>
<dbReference type="CTD" id="79924"/>
<feature type="compositionally biased region" description="Low complexity" evidence="6">
    <location>
        <begin position="59"/>
        <end position="72"/>
    </location>
</feature>
<feature type="region of interest" description="Disordered" evidence="6">
    <location>
        <begin position="35"/>
        <end position="99"/>
    </location>
</feature>
<dbReference type="Proteomes" id="UP000081671">
    <property type="component" value="Unplaced"/>
</dbReference>
<dbReference type="PANTHER" id="PTHR23414:SF2">
    <property type="entry name" value="PROTEIN ADM2"/>
    <property type="match status" value="1"/>
</dbReference>
<organism evidence="7 8">
    <name type="scientific">Dipodomys ordii</name>
    <name type="common">Ord's kangaroo rat</name>
    <dbReference type="NCBI Taxonomy" id="10020"/>
    <lineage>
        <taxon>Eukaryota</taxon>
        <taxon>Metazoa</taxon>
        <taxon>Chordata</taxon>
        <taxon>Craniata</taxon>
        <taxon>Vertebrata</taxon>
        <taxon>Euteleostomi</taxon>
        <taxon>Mammalia</taxon>
        <taxon>Eutheria</taxon>
        <taxon>Euarchontoglires</taxon>
        <taxon>Glires</taxon>
        <taxon>Rodentia</taxon>
        <taxon>Castorimorpha</taxon>
        <taxon>Heteromyidae</taxon>
        <taxon>Dipodomyinae</taxon>
        <taxon>Dipodomys</taxon>
    </lineage>
</organism>
<dbReference type="RefSeq" id="XP_012881196.1">
    <property type="nucleotide sequence ID" value="XM_013025742.1"/>
</dbReference>
<dbReference type="InterPro" id="IPR051665">
    <property type="entry name" value="Adrenomedullin-reg_peptide"/>
</dbReference>
<keyword evidence="3" id="KW-0964">Secreted</keyword>
<keyword evidence="4" id="KW-0732">Signal</keyword>
<dbReference type="GO" id="GO:0007189">
    <property type="term" value="P:adenylate cyclase-activating G protein-coupled receptor signaling pathway"/>
    <property type="evidence" value="ECO:0007669"/>
    <property type="project" value="TreeGrafter"/>
</dbReference>
<dbReference type="OrthoDB" id="9907777at2759"/>
<dbReference type="PANTHER" id="PTHR23414">
    <property type="entry name" value="ADRENOMEDULLIN, ADM"/>
    <property type="match status" value="1"/>
</dbReference>
<dbReference type="GO" id="GO:0005576">
    <property type="term" value="C:extracellular region"/>
    <property type="evidence" value="ECO:0007669"/>
    <property type="project" value="UniProtKB-SubCell"/>
</dbReference>
<reference evidence="8" key="1">
    <citation type="submission" date="2025-08" db="UniProtKB">
        <authorList>
            <consortium name="RefSeq"/>
        </authorList>
    </citation>
    <scope>IDENTIFICATION</scope>
    <source>
        <tissue evidence="8">Kidney</tissue>
    </source>
</reference>
<evidence type="ECO:0000256" key="6">
    <source>
        <dbReference type="SAM" id="MobiDB-lite"/>
    </source>
</evidence>
<comment type="subcellular location">
    <subcellularLocation>
        <location evidence="1">Secreted</location>
    </subcellularLocation>
</comment>
<evidence type="ECO:0000256" key="5">
    <source>
        <dbReference type="ARBA" id="ARBA00023157"/>
    </source>
</evidence>
<dbReference type="GeneID" id="105992731"/>
<dbReference type="InParanoid" id="A0A1S3FXA8"/>
<name>A0A1S3FXA8_DIPOR</name>
<keyword evidence="7" id="KW-1185">Reference proteome</keyword>
<gene>
    <name evidence="8" type="primary">Adm2</name>
</gene>
<dbReference type="FunCoup" id="A0A1S3FXA8">
    <property type="interactions" value="326"/>
</dbReference>
<dbReference type="KEGG" id="dord:105992731"/>
<dbReference type="GO" id="GO:0003073">
    <property type="term" value="P:regulation of systemic arterial blood pressure"/>
    <property type="evidence" value="ECO:0007669"/>
    <property type="project" value="TreeGrafter"/>
</dbReference>
<dbReference type="STRING" id="10020.ENSDORP00000017160"/>
<evidence type="ECO:0000256" key="3">
    <source>
        <dbReference type="ARBA" id="ARBA00022525"/>
    </source>
</evidence>
<evidence type="ECO:0000256" key="1">
    <source>
        <dbReference type="ARBA" id="ARBA00004613"/>
    </source>
</evidence>